<evidence type="ECO:0000256" key="2">
    <source>
        <dbReference type="ARBA" id="ARBA00006555"/>
    </source>
</evidence>
<evidence type="ECO:0000313" key="12">
    <source>
        <dbReference type="EMBL" id="MCQ6956803.1"/>
    </source>
</evidence>
<evidence type="ECO:0000256" key="8">
    <source>
        <dbReference type="ARBA" id="ARBA00022989"/>
    </source>
</evidence>
<feature type="chain" id="PRO_5047490108" evidence="10">
    <location>
        <begin position="20"/>
        <end position="135"/>
    </location>
</feature>
<keyword evidence="8" id="KW-1133">Transmembrane helix</keyword>
<protein>
    <submittedName>
        <fullName evidence="12">Energy transducer TonB</fullName>
    </submittedName>
</protein>
<organism evidence="12 13">
    <name type="scientific">Mucilaginibacter aquariorum</name>
    <dbReference type="NCBI Taxonomy" id="2967225"/>
    <lineage>
        <taxon>Bacteria</taxon>
        <taxon>Pseudomonadati</taxon>
        <taxon>Bacteroidota</taxon>
        <taxon>Sphingobacteriia</taxon>
        <taxon>Sphingobacteriales</taxon>
        <taxon>Sphingobacteriaceae</taxon>
        <taxon>Mucilaginibacter</taxon>
    </lineage>
</organism>
<keyword evidence="5" id="KW-0997">Cell inner membrane</keyword>
<evidence type="ECO:0000256" key="4">
    <source>
        <dbReference type="ARBA" id="ARBA00022475"/>
    </source>
</evidence>
<dbReference type="PROSITE" id="PS52015">
    <property type="entry name" value="TONB_CTD"/>
    <property type="match status" value="1"/>
</dbReference>
<keyword evidence="10" id="KW-0732">Signal</keyword>
<evidence type="ECO:0000256" key="10">
    <source>
        <dbReference type="SAM" id="SignalP"/>
    </source>
</evidence>
<comment type="caution">
    <text evidence="12">The sequence shown here is derived from an EMBL/GenBank/DDBJ whole genome shotgun (WGS) entry which is preliminary data.</text>
</comment>
<dbReference type="PANTHER" id="PTHR33446">
    <property type="entry name" value="PROTEIN TONB-RELATED"/>
    <property type="match status" value="1"/>
</dbReference>
<dbReference type="InterPro" id="IPR051045">
    <property type="entry name" value="TonB-dependent_transducer"/>
</dbReference>
<dbReference type="Pfam" id="PF03544">
    <property type="entry name" value="TonB_C"/>
    <property type="match status" value="1"/>
</dbReference>
<dbReference type="SUPFAM" id="SSF74653">
    <property type="entry name" value="TolA/TonB C-terminal domain"/>
    <property type="match status" value="1"/>
</dbReference>
<dbReference type="PANTHER" id="PTHR33446:SF2">
    <property type="entry name" value="PROTEIN TONB"/>
    <property type="match status" value="1"/>
</dbReference>
<sequence length="135" mass="15046">MKTILFIFICTICSFAAKAQVTDTLKKDTTTLHNVEESPEFVGGIGKLIKFINKNLKYPEEAKEANLQGRVILTFVVEKDGSISSVSVQKSLSPETDAEAVRLINAMPKWIPGKVNGQPVRVKFQMPINFFKLDD</sequence>
<keyword evidence="3" id="KW-0813">Transport</keyword>
<keyword evidence="4" id="KW-1003">Cell membrane</keyword>
<accession>A0ABT1SX65</accession>
<dbReference type="InterPro" id="IPR037682">
    <property type="entry name" value="TonB_C"/>
</dbReference>
<keyword evidence="7" id="KW-0653">Protein transport</keyword>
<evidence type="ECO:0000256" key="6">
    <source>
        <dbReference type="ARBA" id="ARBA00022692"/>
    </source>
</evidence>
<dbReference type="Gene3D" id="3.30.1150.10">
    <property type="match status" value="1"/>
</dbReference>
<evidence type="ECO:0000256" key="1">
    <source>
        <dbReference type="ARBA" id="ARBA00004383"/>
    </source>
</evidence>
<dbReference type="EMBL" id="JANHOH010000001">
    <property type="protein sequence ID" value="MCQ6956803.1"/>
    <property type="molecule type" value="Genomic_DNA"/>
</dbReference>
<evidence type="ECO:0000256" key="3">
    <source>
        <dbReference type="ARBA" id="ARBA00022448"/>
    </source>
</evidence>
<dbReference type="NCBIfam" id="TIGR01352">
    <property type="entry name" value="tonB_Cterm"/>
    <property type="match status" value="1"/>
</dbReference>
<comment type="similarity">
    <text evidence="2">Belongs to the TonB family.</text>
</comment>
<reference evidence="12 13" key="1">
    <citation type="submission" date="2022-07" db="EMBL/GenBank/DDBJ databases">
        <title>Mucilaginibacter sp. JC4.</title>
        <authorList>
            <person name="Le V."/>
            <person name="Ko S.-R."/>
            <person name="Ahn C.-Y."/>
            <person name="Oh H.-M."/>
        </authorList>
    </citation>
    <scope>NUCLEOTIDE SEQUENCE [LARGE SCALE GENOMIC DNA]</scope>
    <source>
        <strain evidence="12 13">JC4</strain>
    </source>
</reference>
<dbReference type="Proteomes" id="UP001204376">
    <property type="component" value="Unassembled WGS sequence"/>
</dbReference>
<evidence type="ECO:0000259" key="11">
    <source>
        <dbReference type="PROSITE" id="PS52015"/>
    </source>
</evidence>
<comment type="subcellular location">
    <subcellularLocation>
        <location evidence="1">Cell inner membrane</location>
        <topology evidence="1">Single-pass membrane protein</topology>
        <orientation evidence="1">Periplasmic side</orientation>
    </subcellularLocation>
</comment>
<dbReference type="RefSeq" id="WP_256537017.1">
    <property type="nucleotide sequence ID" value="NZ_JANHOH010000001.1"/>
</dbReference>
<gene>
    <name evidence="12" type="ORF">NPE20_02490</name>
</gene>
<evidence type="ECO:0000256" key="7">
    <source>
        <dbReference type="ARBA" id="ARBA00022927"/>
    </source>
</evidence>
<proteinExistence type="inferred from homology"/>
<keyword evidence="13" id="KW-1185">Reference proteome</keyword>
<keyword evidence="6" id="KW-0812">Transmembrane</keyword>
<evidence type="ECO:0000313" key="13">
    <source>
        <dbReference type="Proteomes" id="UP001204376"/>
    </source>
</evidence>
<keyword evidence="9" id="KW-0472">Membrane</keyword>
<feature type="signal peptide" evidence="10">
    <location>
        <begin position="1"/>
        <end position="19"/>
    </location>
</feature>
<feature type="domain" description="TonB C-terminal" evidence="11">
    <location>
        <begin position="43"/>
        <end position="135"/>
    </location>
</feature>
<evidence type="ECO:0000256" key="5">
    <source>
        <dbReference type="ARBA" id="ARBA00022519"/>
    </source>
</evidence>
<evidence type="ECO:0000256" key="9">
    <source>
        <dbReference type="ARBA" id="ARBA00023136"/>
    </source>
</evidence>
<dbReference type="InterPro" id="IPR006260">
    <property type="entry name" value="TonB/TolA_C"/>
</dbReference>
<name>A0ABT1SX65_9SPHI</name>